<sequence length="212" mass="23604">MNCCYQSPQTSTISEDFTHLPSFNSTTPTKTSEISEGFTDGHFAVFNTTTDTNTSHAITFNTEEVLVIKKTSSLEKIEVGLARARASIQRAVVTRNYTSYKKESYIPRGPIYRNAYAFHQEGEPPLVHVGPCNNIYSAEGQFIEEMESGRTLFSARHPDEAHAFFLPVSIVNVVRFINKPANTFSRDPLRHLVTDYITSTPTGTEAKGVTIS</sequence>
<proteinExistence type="predicted"/>
<dbReference type="Proteomes" id="UP001234297">
    <property type="component" value="Chromosome 3"/>
</dbReference>
<comment type="caution">
    <text evidence="1">The sequence shown here is derived from an EMBL/GenBank/DDBJ whole genome shotgun (WGS) entry which is preliminary data.</text>
</comment>
<keyword evidence="2" id="KW-1185">Reference proteome</keyword>
<accession>A0ACC2LP52</accession>
<evidence type="ECO:0000313" key="1">
    <source>
        <dbReference type="EMBL" id="KAJ8634948.1"/>
    </source>
</evidence>
<evidence type="ECO:0000313" key="2">
    <source>
        <dbReference type="Proteomes" id="UP001234297"/>
    </source>
</evidence>
<gene>
    <name evidence="1" type="ORF">MRB53_009215</name>
</gene>
<reference evidence="1 2" key="1">
    <citation type="journal article" date="2022" name="Hortic Res">
        <title>A haplotype resolved chromosomal level avocado genome allows analysis of novel avocado genes.</title>
        <authorList>
            <person name="Nath O."/>
            <person name="Fletcher S.J."/>
            <person name="Hayward A."/>
            <person name="Shaw L.M."/>
            <person name="Masouleh A.K."/>
            <person name="Furtado A."/>
            <person name="Henry R.J."/>
            <person name="Mitter N."/>
        </authorList>
    </citation>
    <scope>NUCLEOTIDE SEQUENCE [LARGE SCALE GENOMIC DNA]</scope>
    <source>
        <strain evidence="2">cv. Hass</strain>
    </source>
</reference>
<name>A0ACC2LP52_PERAE</name>
<organism evidence="1 2">
    <name type="scientific">Persea americana</name>
    <name type="common">Avocado</name>
    <dbReference type="NCBI Taxonomy" id="3435"/>
    <lineage>
        <taxon>Eukaryota</taxon>
        <taxon>Viridiplantae</taxon>
        <taxon>Streptophyta</taxon>
        <taxon>Embryophyta</taxon>
        <taxon>Tracheophyta</taxon>
        <taxon>Spermatophyta</taxon>
        <taxon>Magnoliopsida</taxon>
        <taxon>Magnoliidae</taxon>
        <taxon>Laurales</taxon>
        <taxon>Lauraceae</taxon>
        <taxon>Persea</taxon>
    </lineage>
</organism>
<protein>
    <submittedName>
        <fullName evidence="1">Uncharacterized protein</fullName>
    </submittedName>
</protein>
<dbReference type="EMBL" id="CM056811">
    <property type="protein sequence ID" value="KAJ8634948.1"/>
    <property type="molecule type" value="Genomic_DNA"/>
</dbReference>